<keyword evidence="2" id="KW-0963">Cytoplasm</keyword>
<evidence type="ECO:0000313" key="9">
    <source>
        <dbReference type="EMBL" id="KUG03580.1"/>
    </source>
</evidence>
<keyword evidence="3" id="KW-0489">Methyltransferase</keyword>
<sequence>MNYVNIIGGGLAGSEAAYFIARRGYQVRLYEMRPVKNTPVHQTGDLAELVCSNSLKSELEDTAQGLLKQEMRLLGSLLLSCADEVRVPAGSALAVDRKLFSEMVTERINSMANIEIIREEVTEIPAQGIAIIATGPLTSDALAKKLQDLSGKENLYFYDAVAPSITFESIDLDKVFKASRYGKGTDDYYNCPMNREEYDLFYSKLVEADTFQGHSIDKQMVFDGCMPIEVMAGRGIDTMRYGPMRPVGLKAPGSQEQHYAVVQLRQEDKDGQVFGLVGFQTRLKWREQQEVFRLIPGLEKAEFVRYGVMHRNTYINSPLVLQPTLQFKTMPGLLLAGQITGVEGYMESAATGLIAGLNALRILQQEEPVVPSRFTMIGALLDFISNSESKSFQPINANFGILPPLETRIKDKKARYKSYVGRSVREMRKFSELFPI</sequence>
<evidence type="ECO:0000256" key="6">
    <source>
        <dbReference type="ARBA" id="ARBA00022827"/>
    </source>
</evidence>
<dbReference type="SUPFAM" id="SSF51905">
    <property type="entry name" value="FAD/NAD(P)-binding domain"/>
    <property type="match status" value="1"/>
</dbReference>
<keyword evidence="5" id="KW-0808">Transferase</keyword>
<evidence type="ECO:0000256" key="3">
    <source>
        <dbReference type="ARBA" id="ARBA00022603"/>
    </source>
</evidence>
<keyword evidence="4" id="KW-0285">Flavoprotein</keyword>
<dbReference type="NCBIfam" id="TIGR00137">
    <property type="entry name" value="gid_trmFO"/>
    <property type="match status" value="1"/>
</dbReference>
<dbReference type="InterPro" id="IPR040131">
    <property type="entry name" value="MnmG_N"/>
</dbReference>
<dbReference type="Gene3D" id="3.50.50.60">
    <property type="entry name" value="FAD/NAD(P)-binding domain"/>
    <property type="match status" value="2"/>
</dbReference>
<dbReference type="GO" id="GO:0050660">
    <property type="term" value="F:flavin adenine dinucleotide binding"/>
    <property type="evidence" value="ECO:0007669"/>
    <property type="project" value="InterPro"/>
</dbReference>
<dbReference type="Pfam" id="PF01134">
    <property type="entry name" value="GIDA"/>
    <property type="match status" value="1"/>
</dbReference>
<dbReference type="InterPro" id="IPR036188">
    <property type="entry name" value="FAD/NAD-bd_sf"/>
</dbReference>
<evidence type="ECO:0000256" key="5">
    <source>
        <dbReference type="ARBA" id="ARBA00022679"/>
    </source>
</evidence>
<evidence type="ECO:0000256" key="2">
    <source>
        <dbReference type="ARBA" id="ARBA00022490"/>
    </source>
</evidence>
<keyword evidence="6" id="KW-0274">FAD</keyword>
<organism evidence="9">
    <name type="scientific">hydrocarbon metagenome</name>
    <dbReference type="NCBI Taxonomy" id="938273"/>
    <lineage>
        <taxon>unclassified sequences</taxon>
        <taxon>metagenomes</taxon>
        <taxon>ecological metagenomes</taxon>
    </lineage>
</organism>
<comment type="cofactor">
    <cofactor evidence="1">
        <name>FAD</name>
        <dbReference type="ChEBI" id="CHEBI:57692"/>
    </cofactor>
</comment>
<dbReference type="PROSITE" id="PS01281">
    <property type="entry name" value="GIDA_2"/>
    <property type="match status" value="1"/>
</dbReference>
<proteinExistence type="inferred from homology"/>
<dbReference type="EMBL" id="LNQE01001877">
    <property type="protein sequence ID" value="KUG03580.1"/>
    <property type="molecule type" value="Genomic_DNA"/>
</dbReference>
<gene>
    <name evidence="9" type="ORF">ASZ90_019013</name>
</gene>
<dbReference type="GO" id="GO:0030488">
    <property type="term" value="P:tRNA methylation"/>
    <property type="evidence" value="ECO:0007669"/>
    <property type="project" value="TreeGrafter"/>
</dbReference>
<accession>A0A0W8E4M1</accession>
<feature type="domain" description="MnmG N-terminal" evidence="8">
    <location>
        <begin position="4"/>
        <end position="366"/>
    </location>
</feature>
<dbReference type="PANTHER" id="PTHR11806">
    <property type="entry name" value="GLUCOSE INHIBITED DIVISION PROTEIN A"/>
    <property type="match status" value="1"/>
</dbReference>
<dbReference type="NCBIfam" id="NF003739">
    <property type="entry name" value="PRK05335.1"/>
    <property type="match status" value="1"/>
</dbReference>
<dbReference type="GO" id="GO:0002098">
    <property type="term" value="P:tRNA wobble uridine modification"/>
    <property type="evidence" value="ECO:0007669"/>
    <property type="project" value="TreeGrafter"/>
</dbReference>
<keyword evidence="7" id="KW-0521">NADP</keyword>
<evidence type="ECO:0000256" key="7">
    <source>
        <dbReference type="ARBA" id="ARBA00022857"/>
    </source>
</evidence>
<dbReference type="InterPro" id="IPR020595">
    <property type="entry name" value="MnmG-rel_CS"/>
</dbReference>
<dbReference type="InterPro" id="IPR004417">
    <property type="entry name" value="TrmFO"/>
</dbReference>
<comment type="caution">
    <text evidence="9">The sequence shown here is derived from an EMBL/GenBank/DDBJ whole genome shotgun (WGS) entry which is preliminary data.</text>
</comment>
<evidence type="ECO:0000256" key="1">
    <source>
        <dbReference type="ARBA" id="ARBA00001974"/>
    </source>
</evidence>
<dbReference type="InterPro" id="IPR002218">
    <property type="entry name" value="MnmG-rel"/>
</dbReference>
<protein>
    <submittedName>
        <fullName evidence="9">Trna:m(5)u-54 mtase gid</fullName>
    </submittedName>
</protein>
<dbReference type="PANTHER" id="PTHR11806:SF2">
    <property type="entry name" value="METHYLENETETRAHYDROFOLATE--TRNA-(URACIL-5-)-METHYLTRANSFERASE TRMFO"/>
    <property type="match status" value="1"/>
</dbReference>
<dbReference type="GO" id="GO:0047151">
    <property type="term" value="F:tRNA (uracil(54)-C5)-methyltransferase activity, 5,10-methylenetetrahydrofolate-dependent"/>
    <property type="evidence" value="ECO:0007669"/>
    <property type="project" value="InterPro"/>
</dbReference>
<evidence type="ECO:0000256" key="4">
    <source>
        <dbReference type="ARBA" id="ARBA00022630"/>
    </source>
</evidence>
<name>A0A0W8E4M1_9ZZZZ</name>
<evidence type="ECO:0000259" key="8">
    <source>
        <dbReference type="Pfam" id="PF01134"/>
    </source>
</evidence>
<reference evidence="9" key="1">
    <citation type="journal article" date="2015" name="Proc. Natl. Acad. Sci. U.S.A.">
        <title>Networks of energetic and metabolic interactions define dynamics in microbial communities.</title>
        <authorList>
            <person name="Embree M."/>
            <person name="Liu J.K."/>
            <person name="Al-Bassam M.M."/>
            <person name="Zengler K."/>
        </authorList>
    </citation>
    <scope>NUCLEOTIDE SEQUENCE</scope>
</reference>
<dbReference type="GO" id="GO:0005829">
    <property type="term" value="C:cytosol"/>
    <property type="evidence" value="ECO:0007669"/>
    <property type="project" value="TreeGrafter"/>
</dbReference>
<dbReference type="HAMAP" id="MF_01037">
    <property type="entry name" value="TrmFO"/>
    <property type="match status" value="1"/>
</dbReference>
<dbReference type="AlphaFoldDB" id="A0A0W8E4M1"/>